<proteinExistence type="predicted"/>
<evidence type="ECO:0000313" key="4">
    <source>
        <dbReference type="EMBL" id="KAJ1363876.1"/>
    </source>
</evidence>
<name>A0AAD5N6Y2_PARTN</name>
<dbReference type="AlphaFoldDB" id="A0AAD5N6Y2"/>
<accession>A0AAD5N6Y2</accession>
<organism evidence="4 5">
    <name type="scientific">Parelaphostrongylus tenuis</name>
    <name type="common">Meningeal worm</name>
    <dbReference type="NCBI Taxonomy" id="148309"/>
    <lineage>
        <taxon>Eukaryota</taxon>
        <taxon>Metazoa</taxon>
        <taxon>Ecdysozoa</taxon>
        <taxon>Nematoda</taxon>
        <taxon>Chromadorea</taxon>
        <taxon>Rhabditida</taxon>
        <taxon>Rhabditina</taxon>
        <taxon>Rhabditomorpha</taxon>
        <taxon>Strongyloidea</taxon>
        <taxon>Metastrongylidae</taxon>
        <taxon>Parelaphostrongylus</taxon>
    </lineage>
</organism>
<dbReference type="GO" id="GO:0000271">
    <property type="term" value="P:polysaccharide biosynthetic process"/>
    <property type="evidence" value="ECO:0007669"/>
    <property type="project" value="TreeGrafter"/>
</dbReference>
<keyword evidence="1" id="KW-1133">Transmembrane helix</keyword>
<dbReference type="PANTHER" id="PTHR23028">
    <property type="entry name" value="ACETYLTRANSFERASE"/>
    <property type="match status" value="1"/>
</dbReference>
<evidence type="ECO:0000259" key="3">
    <source>
        <dbReference type="Pfam" id="PF19040"/>
    </source>
</evidence>
<keyword evidence="1" id="KW-0472">Membrane</keyword>
<gene>
    <name evidence="4" type="ORF">KIN20_023833</name>
</gene>
<evidence type="ECO:0000256" key="1">
    <source>
        <dbReference type="SAM" id="Phobius"/>
    </source>
</evidence>
<dbReference type="GO" id="GO:0016020">
    <property type="term" value="C:membrane"/>
    <property type="evidence" value="ECO:0007669"/>
    <property type="project" value="TreeGrafter"/>
</dbReference>
<dbReference type="InterPro" id="IPR043968">
    <property type="entry name" value="SGNH"/>
</dbReference>
<keyword evidence="1" id="KW-0812">Transmembrane</keyword>
<feature type="transmembrane region" description="Helical" evidence="1">
    <location>
        <begin position="254"/>
        <end position="273"/>
    </location>
</feature>
<feature type="transmembrane region" description="Helical" evidence="1">
    <location>
        <begin position="392"/>
        <end position="411"/>
    </location>
</feature>
<feature type="transmembrane region" description="Helical" evidence="1">
    <location>
        <begin position="280"/>
        <end position="305"/>
    </location>
</feature>
<feature type="transmembrane region" description="Helical" evidence="1">
    <location>
        <begin position="449"/>
        <end position="465"/>
    </location>
</feature>
<sequence>MELNREQKRLLMLHEYKVCTNAADTVRLINEAWDEGTVGKTAVYDHFKEFKAGNESLSDKPRLGRSREVDCQAVLDRIEECPSQSSRMLRDEIFMSPDLWLNRKNNIVDEDATHGLSLMQNQHGSFSSYISKASPLEDLLGRNVPVHVEGISLRFFVLSGFLMSMMLERKKRLGSQEIMQFYYRRIRRILPSYILIILLSLMAARLMLIRYLQVNNLESGVYALTFTTNIKAADSIRNYLRMTSKASDLFTHTWSIAVEMQFYLLVPIIFIIYKSAHGTMGILFLIIIGSTSLLFHVILPTAYAFNMVYARLWQFILGILVQQCDRNSVHTETTKNFRNGIVHRIHLLLTLAYNFDPNTRPHVKNRIVCTFLTAGLILFHSTERSSVLSSRCFIYVGKLSYSLYLVHWPIFIIIKTQFPDNKLSISVIMSIVLTECFEKAYLRASPKTLFSLIIGLYAIVAIFYLNEWSKDDLANDTKWIAKLFTPVCPDKILNYSDTCDIPFYRMNFSAEQIIQINEWSSLDDENQLFYKKCFYTDNFSPWGWCDLSPKNHISTHKILVLGNSYATNQGRIVYESCRNSDTEVRVYSQPGCEVLTETTEYVHCQHSRRLFYKVVREYEPNVLFILTRHTQLIESLKTTAETVVDNAAAILNELSRIVTDRIFVLNAIPIPTRTFEHDHTVAMRAGKVLDQEIYLNKTLNLEMVRQTVRRIVSLCSKCRVIDYAQVFAVNGTFHMFDDQTQLAYLNGYWHFTHHGLNQLRPFFKRICDEISYTNPSKK</sequence>
<dbReference type="InterPro" id="IPR050879">
    <property type="entry name" value="Acyltransferase_3"/>
</dbReference>
<feature type="transmembrane region" description="Helical" evidence="1">
    <location>
        <begin position="189"/>
        <end position="212"/>
    </location>
</feature>
<dbReference type="EMBL" id="JAHQIW010004825">
    <property type="protein sequence ID" value="KAJ1363876.1"/>
    <property type="molecule type" value="Genomic_DNA"/>
</dbReference>
<dbReference type="Pfam" id="PF01757">
    <property type="entry name" value="Acyl_transf_3"/>
    <property type="match status" value="1"/>
</dbReference>
<dbReference type="GO" id="GO:0016747">
    <property type="term" value="F:acyltransferase activity, transferring groups other than amino-acyl groups"/>
    <property type="evidence" value="ECO:0007669"/>
    <property type="project" value="InterPro"/>
</dbReference>
<feature type="domain" description="SGNH" evidence="3">
    <location>
        <begin position="532"/>
        <end position="764"/>
    </location>
</feature>
<evidence type="ECO:0000259" key="2">
    <source>
        <dbReference type="Pfam" id="PF01757"/>
    </source>
</evidence>
<reference evidence="4" key="1">
    <citation type="submission" date="2021-06" db="EMBL/GenBank/DDBJ databases">
        <title>Parelaphostrongylus tenuis whole genome reference sequence.</title>
        <authorList>
            <person name="Garwood T.J."/>
            <person name="Larsen P.A."/>
            <person name="Fountain-Jones N.M."/>
            <person name="Garbe J.R."/>
            <person name="Macchietto M.G."/>
            <person name="Kania S.A."/>
            <person name="Gerhold R.W."/>
            <person name="Richards J.E."/>
            <person name="Wolf T.M."/>
        </authorList>
    </citation>
    <scope>NUCLEOTIDE SEQUENCE</scope>
    <source>
        <strain evidence="4">MNPRO001-30</strain>
        <tissue evidence="4">Meninges</tissue>
    </source>
</reference>
<keyword evidence="5" id="KW-1185">Reference proteome</keyword>
<dbReference type="Gene3D" id="1.10.10.1450">
    <property type="match status" value="1"/>
</dbReference>
<evidence type="ECO:0000313" key="5">
    <source>
        <dbReference type="Proteomes" id="UP001196413"/>
    </source>
</evidence>
<dbReference type="Pfam" id="PF19040">
    <property type="entry name" value="SGNH"/>
    <property type="match status" value="1"/>
</dbReference>
<dbReference type="InterPro" id="IPR002656">
    <property type="entry name" value="Acyl_transf_3_dom"/>
</dbReference>
<dbReference type="PANTHER" id="PTHR23028:SF127">
    <property type="entry name" value="ACYL_TRANSF_3 DOMAIN-CONTAINING PROTEIN-RELATED"/>
    <property type="match status" value="1"/>
</dbReference>
<evidence type="ECO:0008006" key="6">
    <source>
        <dbReference type="Google" id="ProtNLM"/>
    </source>
</evidence>
<feature type="domain" description="Acyltransferase 3" evidence="2">
    <location>
        <begin position="155"/>
        <end position="428"/>
    </location>
</feature>
<dbReference type="Proteomes" id="UP001196413">
    <property type="component" value="Unassembled WGS sequence"/>
</dbReference>
<comment type="caution">
    <text evidence="4">The sequence shown here is derived from an EMBL/GenBank/DDBJ whole genome shotgun (WGS) entry which is preliminary data.</text>
</comment>
<protein>
    <recommendedName>
        <fullName evidence="6">Acyltransferase</fullName>
    </recommendedName>
</protein>